<evidence type="ECO:0000313" key="1">
    <source>
        <dbReference type="EMBL" id="KAD3641332.1"/>
    </source>
</evidence>
<name>A0A5N6MMQ8_9ASTR</name>
<accession>A0A5N6MMQ8</accession>
<dbReference type="AlphaFoldDB" id="A0A5N6MMQ8"/>
<evidence type="ECO:0000313" key="2">
    <source>
        <dbReference type="Proteomes" id="UP000326396"/>
    </source>
</evidence>
<dbReference type="EMBL" id="SZYD01000015">
    <property type="protein sequence ID" value="KAD3641332.1"/>
    <property type="molecule type" value="Genomic_DNA"/>
</dbReference>
<comment type="caution">
    <text evidence="1">The sequence shown here is derived from an EMBL/GenBank/DDBJ whole genome shotgun (WGS) entry which is preliminary data.</text>
</comment>
<sequence>MVNGRTRYRNSELSRDKKEELILPTERNSEAIFYHLRLNIIEILPQEHWGNVTCHIRHLKYVALITAASMLVYMHGNTDMYKRREKTSERYRIPMTTIDQKQKPLKAIQLSRTSRLRLNMKPQHRFTVLETLRLSHVSLALNDENSPSPALVPVLLEKSSMVFKFLVTLSWEVYVEVVVKDILYAFPTFSVLSALLKRKRWVCMLKSILAVEKRVNIQFKDNQLKVRSVMIKRNNPKVSFCIS</sequence>
<reference evidence="1 2" key="1">
    <citation type="submission" date="2019-05" db="EMBL/GenBank/DDBJ databases">
        <title>Mikania micrantha, genome provides insights into the molecular mechanism of rapid growth.</title>
        <authorList>
            <person name="Liu B."/>
        </authorList>
    </citation>
    <scope>NUCLEOTIDE SEQUENCE [LARGE SCALE GENOMIC DNA]</scope>
    <source>
        <strain evidence="1">NLD-2019</strain>
        <tissue evidence="1">Leaf</tissue>
    </source>
</reference>
<gene>
    <name evidence="1" type="ORF">E3N88_30556</name>
</gene>
<keyword evidence="2" id="KW-1185">Reference proteome</keyword>
<proteinExistence type="predicted"/>
<dbReference type="Proteomes" id="UP000326396">
    <property type="component" value="Linkage Group LG5"/>
</dbReference>
<protein>
    <submittedName>
        <fullName evidence="1">Uncharacterized protein</fullName>
    </submittedName>
</protein>
<organism evidence="1 2">
    <name type="scientific">Mikania micrantha</name>
    <name type="common">bitter vine</name>
    <dbReference type="NCBI Taxonomy" id="192012"/>
    <lineage>
        <taxon>Eukaryota</taxon>
        <taxon>Viridiplantae</taxon>
        <taxon>Streptophyta</taxon>
        <taxon>Embryophyta</taxon>
        <taxon>Tracheophyta</taxon>
        <taxon>Spermatophyta</taxon>
        <taxon>Magnoliopsida</taxon>
        <taxon>eudicotyledons</taxon>
        <taxon>Gunneridae</taxon>
        <taxon>Pentapetalae</taxon>
        <taxon>asterids</taxon>
        <taxon>campanulids</taxon>
        <taxon>Asterales</taxon>
        <taxon>Asteraceae</taxon>
        <taxon>Asteroideae</taxon>
        <taxon>Heliantheae alliance</taxon>
        <taxon>Eupatorieae</taxon>
        <taxon>Mikania</taxon>
    </lineage>
</organism>